<accession>A0A7S8C8G3</accession>
<evidence type="ECO:0000259" key="2">
    <source>
        <dbReference type="Pfam" id="PF20432"/>
    </source>
</evidence>
<sequence length="134" mass="14687">MIAADNRPDGRIDPKGVDAGKAMEGFFAIMALWGASREEARRILGEPAERTFQRWRAGEVAAISRDTLSRVGYVAGIFKGLQIVYGDAAQADEWVRRPNRALGGQTPLERMAAGEIVDLAAVRQYVDALRAPWS</sequence>
<name>A0A7S8C8G3_9HYPH</name>
<dbReference type="InterPro" id="IPR024467">
    <property type="entry name" value="Xre/MbcA/ParS-like_toxin-bd"/>
</dbReference>
<feature type="domain" description="Antitoxin Xre/MbcA/ParS-like toxin-binding" evidence="1">
    <location>
        <begin position="81"/>
        <end position="130"/>
    </location>
</feature>
<protein>
    <submittedName>
        <fullName evidence="3">DUF2384 domain-containing protein</fullName>
    </submittedName>
</protein>
<feature type="domain" description="Antitoxin Xre-like helix-turn-helix" evidence="2">
    <location>
        <begin position="20"/>
        <end position="76"/>
    </location>
</feature>
<evidence type="ECO:0000313" key="3">
    <source>
        <dbReference type="EMBL" id="QPC45324.1"/>
    </source>
</evidence>
<dbReference type="EMBL" id="CP058214">
    <property type="protein sequence ID" value="QPC45324.1"/>
    <property type="molecule type" value="Genomic_DNA"/>
</dbReference>
<reference evidence="3 4" key="1">
    <citation type="submission" date="2020-06" db="EMBL/GenBank/DDBJ databases">
        <title>Genome sequence of 2 isolates from Red Sea Mangroves.</title>
        <authorList>
            <person name="Sefrji F."/>
            <person name="Michoud G."/>
            <person name="Merlino G."/>
            <person name="Daffonchio D."/>
        </authorList>
    </citation>
    <scope>NUCLEOTIDE SEQUENCE [LARGE SCALE GENOMIC DNA]</scope>
    <source>
        <strain evidence="3 4">R1DC25</strain>
    </source>
</reference>
<dbReference type="InterPro" id="IPR046847">
    <property type="entry name" value="Xre-like_HTH"/>
</dbReference>
<dbReference type="Proteomes" id="UP000593594">
    <property type="component" value="Chromosome"/>
</dbReference>
<dbReference type="GO" id="GO:0003677">
    <property type="term" value="F:DNA binding"/>
    <property type="evidence" value="ECO:0007669"/>
    <property type="project" value="InterPro"/>
</dbReference>
<organism evidence="3 4">
    <name type="scientific">Kaustia mangrovi</name>
    <dbReference type="NCBI Taxonomy" id="2593653"/>
    <lineage>
        <taxon>Bacteria</taxon>
        <taxon>Pseudomonadati</taxon>
        <taxon>Pseudomonadota</taxon>
        <taxon>Alphaproteobacteria</taxon>
        <taxon>Hyphomicrobiales</taxon>
        <taxon>Parvibaculaceae</taxon>
        <taxon>Kaustia</taxon>
    </lineage>
</organism>
<evidence type="ECO:0000259" key="1">
    <source>
        <dbReference type="Pfam" id="PF09722"/>
    </source>
</evidence>
<keyword evidence="4" id="KW-1185">Reference proteome</keyword>
<dbReference type="AlphaFoldDB" id="A0A7S8C8G3"/>
<dbReference type="Pfam" id="PF20432">
    <property type="entry name" value="Xre-like-HTH"/>
    <property type="match status" value="1"/>
</dbReference>
<gene>
    <name evidence="3" type="ORF">HW532_12910</name>
</gene>
<proteinExistence type="predicted"/>
<dbReference type="KEGG" id="kmn:HW532_12910"/>
<dbReference type="Pfam" id="PF09722">
    <property type="entry name" value="Xre_MbcA_ParS_C"/>
    <property type="match status" value="1"/>
</dbReference>
<evidence type="ECO:0000313" key="4">
    <source>
        <dbReference type="Proteomes" id="UP000593594"/>
    </source>
</evidence>